<protein>
    <submittedName>
        <fullName evidence="6">Beta-mannosidase</fullName>
    </submittedName>
</protein>
<dbReference type="InterPro" id="IPR029062">
    <property type="entry name" value="Class_I_gatase-like"/>
</dbReference>
<name>A0A3M9M5T5_9MICO</name>
<proteinExistence type="inferred from homology"/>
<comment type="similarity">
    <text evidence="3">Belongs to the glycosyl hydrolase 5 (cellulase A) family.</text>
</comment>
<evidence type="ECO:0000256" key="2">
    <source>
        <dbReference type="ARBA" id="ARBA00023295"/>
    </source>
</evidence>
<evidence type="ECO:0000259" key="5">
    <source>
        <dbReference type="Pfam" id="PF00150"/>
    </source>
</evidence>
<dbReference type="GO" id="GO:0000272">
    <property type="term" value="P:polysaccharide catabolic process"/>
    <property type="evidence" value="ECO:0007669"/>
    <property type="project" value="InterPro"/>
</dbReference>
<keyword evidence="7" id="KW-1185">Reference proteome</keyword>
<evidence type="ECO:0000256" key="3">
    <source>
        <dbReference type="RuleBase" id="RU361153"/>
    </source>
</evidence>
<keyword evidence="2 3" id="KW-0326">Glycosidase</keyword>
<sequence length="649" mass="71549">MRFVRFAGADQVWFGSNFWSRGGGPFMWHSYDEGLVRSELAAMAAAGLDVTRSFLFWPHAMPEPGRLDEAVIGRYGRFLDLHVELGMRTIPTFLVGHMSGENWDPAWRGDRDLYTDTWLVAQQSSYLSQVARRFVGHPAIVGWLVSNEMPIYGGPARRTDVTAWAQLMVTAIRSGDSLAPVSIGDGAWGQEVTGRNNGFSVRDLAEITDFVGPHVYPMGNDVVRQHLRAAFVCELASVAELPVVLEEFGVTSDFASDEHAADYYRQILHTTLLAGATGWLAWNNTDFDNLPNQDPYRHHPFELHFGLTRVDGSAKPQLHEITAFRALVDRLELTECSRWRSEVALLVPAYVDGPEYWTFEETERTDLLAALEQAYVACREADLGPAFVREPDPVPDGARLVIVPSVKALTAPIWLHLADRAAAGHTVYVSYGLGDSPVQRGPWWTGLEPTFGVRHLLRYGMVEPVLDDIVEVRLLADFGNARAGDRLRFAATGSAGGRSILPVAPVDAEVIAVDQHDRPVLTRKRHGAGQAVLCTLPLEYFAAQTARVNPEETWRLYDLLADEAGVARPVRTGDPRVFVDGLIHRDGREFAWFVNASAESVAVGAHGVDRLSPYDVAVVELPASLIHHPAAARSDAPPPTSIRSEGETP</sequence>
<dbReference type="SUPFAM" id="SSF51445">
    <property type="entry name" value="(Trans)glycosidases"/>
    <property type="match status" value="1"/>
</dbReference>
<feature type="region of interest" description="Disordered" evidence="4">
    <location>
        <begin position="629"/>
        <end position="649"/>
    </location>
</feature>
<dbReference type="EMBL" id="RJJQ01000014">
    <property type="protein sequence ID" value="RNI20934.1"/>
    <property type="molecule type" value="Genomic_DNA"/>
</dbReference>
<keyword evidence="1 3" id="KW-0378">Hydrolase</keyword>
<evidence type="ECO:0000313" key="7">
    <source>
        <dbReference type="Proteomes" id="UP000271678"/>
    </source>
</evidence>
<evidence type="ECO:0000256" key="1">
    <source>
        <dbReference type="ARBA" id="ARBA00022801"/>
    </source>
</evidence>
<dbReference type="InterPro" id="IPR001547">
    <property type="entry name" value="Glyco_hydro_5"/>
</dbReference>
<dbReference type="Gene3D" id="3.20.20.80">
    <property type="entry name" value="Glycosidases"/>
    <property type="match status" value="1"/>
</dbReference>
<evidence type="ECO:0000313" key="6">
    <source>
        <dbReference type="EMBL" id="RNI20934.1"/>
    </source>
</evidence>
<dbReference type="InterPro" id="IPR017853">
    <property type="entry name" value="GH"/>
</dbReference>
<comment type="caution">
    <text evidence="6">The sequence shown here is derived from an EMBL/GenBank/DDBJ whole genome shotgun (WGS) entry which is preliminary data.</text>
</comment>
<feature type="domain" description="Glycoside hydrolase family 5" evidence="5">
    <location>
        <begin position="40"/>
        <end position="284"/>
    </location>
</feature>
<reference evidence="6 7" key="1">
    <citation type="submission" date="2018-11" db="EMBL/GenBank/DDBJ databases">
        <title>Draft genome of Simplicispira Flexivirga sp. BO-16.</title>
        <authorList>
            <person name="Im W.T."/>
        </authorList>
    </citation>
    <scope>NUCLEOTIDE SEQUENCE [LARGE SCALE GENOMIC DNA]</scope>
    <source>
        <strain evidence="6 7">BO-16</strain>
    </source>
</reference>
<dbReference type="GO" id="GO:0004553">
    <property type="term" value="F:hydrolase activity, hydrolyzing O-glycosyl compounds"/>
    <property type="evidence" value="ECO:0007669"/>
    <property type="project" value="InterPro"/>
</dbReference>
<dbReference type="Pfam" id="PF00150">
    <property type="entry name" value="Cellulase"/>
    <property type="match status" value="1"/>
</dbReference>
<accession>A0A3M9M5T5</accession>
<dbReference type="AlphaFoldDB" id="A0A3M9M5T5"/>
<dbReference type="OrthoDB" id="9800974at2"/>
<evidence type="ECO:0000256" key="4">
    <source>
        <dbReference type="SAM" id="MobiDB-lite"/>
    </source>
</evidence>
<organism evidence="6 7">
    <name type="scientific">Flexivirga caeni</name>
    <dbReference type="NCBI Taxonomy" id="2294115"/>
    <lineage>
        <taxon>Bacteria</taxon>
        <taxon>Bacillati</taxon>
        <taxon>Actinomycetota</taxon>
        <taxon>Actinomycetes</taxon>
        <taxon>Micrococcales</taxon>
        <taxon>Dermacoccaceae</taxon>
        <taxon>Flexivirga</taxon>
    </lineage>
</organism>
<dbReference type="Gene3D" id="3.40.50.880">
    <property type="match status" value="1"/>
</dbReference>
<gene>
    <name evidence="6" type="ORF">EFY87_13195</name>
</gene>
<dbReference type="Proteomes" id="UP000271678">
    <property type="component" value="Unassembled WGS sequence"/>
</dbReference>